<dbReference type="PROSITE" id="PS50043">
    <property type="entry name" value="HTH_LUXR_2"/>
    <property type="match status" value="1"/>
</dbReference>
<dbReference type="Pfam" id="PF00196">
    <property type="entry name" value="GerE"/>
    <property type="match status" value="1"/>
</dbReference>
<dbReference type="InterPro" id="IPR016032">
    <property type="entry name" value="Sig_transdc_resp-reg_C-effctor"/>
</dbReference>
<dbReference type="InterPro" id="IPR000792">
    <property type="entry name" value="Tscrpt_reg_LuxR_C"/>
</dbReference>
<dbReference type="PANTHER" id="PTHR44688">
    <property type="entry name" value="DNA-BINDING TRANSCRIPTIONAL ACTIVATOR DEVR_DOSR"/>
    <property type="match status" value="1"/>
</dbReference>
<proteinExistence type="predicted"/>
<dbReference type="InterPro" id="IPR036388">
    <property type="entry name" value="WH-like_DNA-bd_sf"/>
</dbReference>
<name>A0A654D2K7_SPHMU</name>
<dbReference type="PRINTS" id="PR00038">
    <property type="entry name" value="HTHLUXR"/>
</dbReference>
<dbReference type="EMBL" id="CABWMV010000024">
    <property type="protein sequence ID" value="VXD00093.1"/>
    <property type="molecule type" value="Genomic_DNA"/>
</dbReference>
<evidence type="ECO:0000256" key="2">
    <source>
        <dbReference type="ARBA" id="ARBA00023125"/>
    </source>
</evidence>
<evidence type="ECO:0000313" key="5">
    <source>
        <dbReference type="EMBL" id="VXD00093.1"/>
    </source>
</evidence>
<dbReference type="GO" id="GO:0003677">
    <property type="term" value="F:DNA binding"/>
    <property type="evidence" value="ECO:0007669"/>
    <property type="project" value="UniProtKB-KW"/>
</dbReference>
<evidence type="ECO:0000313" key="6">
    <source>
        <dbReference type="Proteomes" id="UP000432350"/>
    </source>
</evidence>
<gene>
    <name evidence="5" type="ORF">SPHINGO8BC_51540</name>
</gene>
<keyword evidence="1" id="KW-0805">Transcription regulation</keyword>
<evidence type="ECO:0000256" key="1">
    <source>
        <dbReference type="ARBA" id="ARBA00023015"/>
    </source>
</evidence>
<accession>A0A654D2K7</accession>
<evidence type="ECO:0000256" key="3">
    <source>
        <dbReference type="ARBA" id="ARBA00023163"/>
    </source>
</evidence>
<dbReference type="SUPFAM" id="SSF46894">
    <property type="entry name" value="C-terminal effector domain of the bipartite response regulators"/>
    <property type="match status" value="1"/>
</dbReference>
<dbReference type="PANTHER" id="PTHR44688:SF16">
    <property type="entry name" value="DNA-BINDING TRANSCRIPTIONAL ACTIVATOR DEVR_DOSR"/>
    <property type="match status" value="1"/>
</dbReference>
<keyword evidence="2" id="KW-0238">DNA-binding</keyword>
<dbReference type="GO" id="GO:0006355">
    <property type="term" value="P:regulation of DNA-templated transcription"/>
    <property type="evidence" value="ECO:0007669"/>
    <property type="project" value="InterPro"/>
</dbReference>
<sequence length="262" mass="30505">MRIIFVFYTMKIKIEDFFKPVQVKDDFSKDDYEIVEAFINFAKSLSRLTYQSIYLIDYSKKSFLFVSDNPIFLCGSTPGEVMREGYYHYVNNVPESDLHLLKKINDVGFDFFGNLDAEDRLKYSISYDFHLKQPGNKPLLVNHKLKPLLLDKFSNPWIALCLVSMSSHANSGNIRFKSDEDGKQFEYDLDKDIWVETPRIKLKPREKDILLFSAQGLTMDQIADRLYVSIDTVKFHKKQIFSKLKVKSITEATALAIELSLF</sequence>
<feature type="domain" description="HTH luxR-type" evidence="4">
    <location>
        <begin position="195"/>
        <end position="260"/>
    </location>
</feature>
<protein>
    <recommendedName>
        <fullName evidence="4">HTH luxR-type domain-containing protein</fullName>
    </recommendedName>
</protein>
<organism evidence="5 6">
    <name type="scientific">Sphingobacterium multivorum</name>
    <dbReference type="NCBI Taxonomy" id="28454"/>
    <lineage>
        <taxon>Bacteria</taxon>
        <taxon>Pseudomonadati</taxon>
        <taxon>Bacteroidota</taxon>
        <taxon>Sphingobacteriia</taxon>
        <taxon>Sphingobacteriales</taxon>
        <taxon>Sphingobacteriaceae</taxon>
        <taxon>Sphingobacterium</taxon>
    </lineage>
</organism>
<dbReference type="CDD" id="cd06170">
    <property type="entry name" value="LuxR_C_like"/>
    <property type="match status" value="1"/>
</dbReference>
<dbReference type="Gene3D" id="3.30.450.20">
    <property type="entry name" value="PAS domain"/>
    <property type="match status" value="1"/>
</dbReference>
<evidence type="ECO:0000259" key="4">
    <source>
        <dbReference type="PROSITE" id="PS50043"/>
    </source>
</evidence>
<dbReference type="Proteomes" id="UP000432350">
    <property type="component" value="Unassembled WGS sequence"/>
</dbReference>
<dbReference type="Gene3D" id="1.10.10.10">
    <property type="entry name" value="Winged helix-like DNA-binding domain superfamily/Winged helix DNA-binding domain"/>
    <property type="match status" value="1"/>
</dbReference>
<keyword evidence="3" id="KW-0804">Transcription</keyword>
<dbReference type="AlphaFoldDB" id="A0A654D2K7"/>
<dbReference type="SMART" id="SM00421">
    <property type="entry name" value="HTH_LUXR"/>
    <property type="match status" value="1"/>
</dbReference>
<reference evidence="5 6" key="1">
    <citation type="submission" date="2019-10" db="EMBL/GenBank/DDBJ databases">
        <authorList>
            <person name="Karimi E."/>
        </authorList>
    </citation>
    <scope>NUCLEOTIDE SEQUENCE [LARGE SCALE GENOMIC DNA]</scope>
    <source>
        <strain evidence="5">Sphingobacterium sp. 8BC</strain>
    </source>
</reference>